<comment type="caution">
    <text evidence="6">The sequence shown here is derived from an EMBL/GenBank/DDBJ whole genome shotgun (WGS) entry which is preliminary data.</text>
</comment>
<dbReference type="InterPro" id="IPR001261">
    <property type="entry name" value="ArgE/DapE_CS"/>
</dbReference>
<dbReference type="InterPro" id="IPR002933">
    <property type="entry name" value="Peptidase_M20"/>
</dbReference>
<dbReference type="PROSITE" id="PS00758">
    <property type="entry name" value="ARGE_DAPE_CPG2_1"/>
    <property type="match status" value="1"/>
</dbReference>
<organism evidence="6 7">
    <name type="scientific">Flexivirga alba</name>
    <dbReference type="NCBI Taxonomy" id="702742"/>
    <lineage>
        <taxon>Bacteria</taxon>
        <taxon>Bacillati</taxon>
        <taxon>Actinomycetota</taxon>
        <taxon>Actinomycetes</taxon>
        <taxon>Micrococcales</taxon>
        <taxon>Dermacoccaceae</taxon>
        <taxon>Flexivirga</taxon>
    </lineage>
</organism>
<reference evidence="7" key="1">
    <citation type="journal article" date="2019" name="Int. J. Syst. Evol. Microbiol.">
        <title>The Global Catalogue of Microorganisms (GCM) 10K type strain sequencing project: providing services to taxonomists for standard genome sequencing and annotation.</title>
        <authorList>
            <consortium name="The Broad Institute Genomics Platform"/>
            <consortium name="The Broad Institute Genome Sequencing Center for Infectious Disease"/>
            <person name="Wu L."/>
            <person name="Ma J."/>
        </authorList>
    </citation>
    <scope>NUCLEOTIDE SEQUENCE [LARGE SCALE GENOMIC DNA]</scope>
    <source>
        <strain evidence="7">CCUG 58127</strain>
    </source>
</reference>
<dbReference type="Pfam" id="PF07687">
    <property type="entry name" value="M20_dimer"/>
    <property type="match status" value="1"/>
</dbReference>
<dbReference type="PANTHER" id="PTHR43808:SF32">
    <property type="entry name" value="ARGE_DAPE-RELATED DEACYLASE"/>
    <property type="match status" value="1"/>
</dbReference>
<dbReference type="Gene3D" id="3.30.70.360">
    <property type="match status" value="1"/>
</dbReference>
<evidence type="ECO:0000256" key="2">
    <source>
        <dbReference type="ARBA" id="ARBA00022723"/>
    </source>
</evidence>
<dbReference type="InterPro" id="IPR011650">
    <property type="entry name" value="Peptidase_M20_dimer"/>
</dbReference>
<comment type="cofactor">
    <cofactor evidence="1">
        <name>Zn(2+)</name>
        <dbReference type="ChEBI" id="CHEBI:29105"/>
    </cofactor>
</comment>
<feature type="domain" description="Peptidase M20 dimerisation" evidence="5">
    <location>
        <begin position="195"/>
        <end position="301"/>
    </location>
</feature>
<dbReference type="Pfam" id="PF01546">
    <property type="entry name" value="Peptidase_M20"/>
    <property type="match status" value="1"/>
</dbReference>
<protein>
    <submittedName>
        <fullName evidence="6">M20 family metallopeptidase</fullName>
    </submittedName>
</protein>
<dbReference type="PANTHER" id="PTHR43808">
    <property type="entry name" value="ACETYLORNITHINE DEACETYLASE"/>
    <property type="match status" value="1"/>
</dbReference>
<dbReference type="EMBL" id="JBHSWH010000001">
    <property type="protein sequence ID" value="MFC6707249.1"/>
    <property type="molecule type" value="Genomic_DNA"/>
</dbReference>
<evidence type="ECO:0000256" key="1">
    <source>
        <dbReference type="ARBA" id="ARBA00001947"/>
    </source>
</evidence>
<dbReference type="SUPFAM" id="SSF53187">
    <property type="entry name" value="Zn-dependent exopeptidases"/>
    <property type="match status" value="1"/>
</dbReference>
<dbReference type="Proteomes" id="UP001596298">
    <property type="component" value="Unassembled WGS sequence"/>
</dbReference>
<dbReference type="RefSeq" id="WP_382403919.1">
    <property type="nucleotide sequence ID" value="NZ_JBHSWH010000001.1"/>
</dbReference>
<keyword evidence="3" id="KW-0378">Hydrolase</keyword>
<evidence type="ECO:0000256" key="3">
    <source>
        <dbReference type="ARBA" id="ARBA00022801"/>
    </source>
</evidence>
<keyword evidence="7" id="KW-1185">Reference proteome</keyword>
<evidence type="ECO:0000313" key="7">
    <source>
        <dbReference type="Proteomes" id="UP001596298"/>
    </source>
</evidence>
<dbReference type="InterPro" id="IPR050072">
    <property type="entry name" value="Peptidase_M20A"/>
</dbReference>
<keyword evidence="2" id="KW-0479">Metal-binding</keyword>
<dbReference type="SUPFAM" id="SSF55031">
    <property type="entry name" value="Bacterial exopeptidase dimerisation domain"/>
    <property type="match status" value="1"/>
</dbReference>
<sequence>MTEPVMAQQVSPLEAAALGLIIEADLVALTQEFVRQPGENPPGEEAARVKALVAACRVRDLMVHTTSAADGRDNVNATTTGGSGPRLLLLGHTDVVPVGDGWMVEPFGGVVRDGRIFGRGTSDMLGGLAASVVAMDAVQRAARSTGTALSGRIELAATVDEEEGGLGIRRFMAEDPPSYLGCITAEPTDLQTIVAARGDCYLDITVHGRAAHAGRPSDGRNAIYGAARVIESLRSWNDELAKKPHPLVGPATWSVGIVTGGQGTAIVPAACRVQADRRLLPGEDPDVVLAAVVERIDKLGLADDDLRAEVRMPMSMPGFETPAAGGFAEAVDLALADSGGPGLPPGGWTAACDGGFVSRDFGVPTVVLGPGSVNDQAHRPDESVSIAELVTAAQTYVRVAARLLTRRGSPS</sequence>
<accession>A0ABW2AKV0</accession>
<gene>
    <name evidence="6" type="ORF">ACFQDH_18815</name>
</gene>
<keyword evidence="4" id="KW-0862">Zinc</keyword>
<proteinExistence type="predicted"/>
<dbReference type="CDD" id="cd08659">
    <property type="entry name" value="M20_ArgE_DapE-like"/>
    <property type="match status" value="1"/>
</dbReference>
<dbReference type="InterPro" id="IPR036264">
    <property type="entry name" value="Bact_exopeptidase_dim_dom"/>
</dbReference>
<evidence type="ECO:0000313" key="6">
    <source>
        <dbReference type="EMBL" id="MFC6707249.1"/>
    </source>
</evidence>
<evidence type="ECO:0000256" key="4">
    <source>
        <dbReference type="ARBA" id="ARBA00022833"/>
    </source>
</evidence>
<evidence type="ECO:0000259" key="5">
    <source>
        <dbReference type="Pfam" id="PF07687"/>
    </source>
</evidence>
<dbReference type="Gene3D" id="3.40.630.10">
    <property type="entry name" value="Zn peptidases"/>
    <property type="match status" value="1"/>
</dbReference>
<name>A0ABW2AKV0_9MICO</name>